<dbReference type="InterPro" id="IPR001878">
    <property type="entry name" value="Znf_CCHC"/>
</dbReference>
<keyword evidence="1" id="KW-0479">Metal-binding</keyword>
<feature type="compositionally biased region" description="Basic and acidic residues" evidence="2">
    <location>
        <begin position="332"/>
        <end position="370"/>
    </location>
</feature>
<evidence type="ECO:0000256" key="2">
    <source>
        <dbReference type="SAM" id="MobiDB-lite"/>
    </source>
</evidence>
<feature type="domain" description="CCHC-type" evidence="3">
    <location>
        <begin position="709"/>
        <end position="725"/>
    </location>
</feature>
<dbReference type="PANTHER" id="PTHR48435:SF1">
    <property type="entry name" value="POLYPROTEIN"/>
    <property type="match status" value="1"/>
</dbReference>
<keyword evidence="5" id="KW-1185">Reference proteome</keyword>
<reference evidence="4 5" key="1">
    <citation type="journal article" date="2023" name="Plants (Basel)">
        <title>Bridging the Gap: Combining Genomics and Transcriptomics Approaches to Understand Stylosanthes scabra, an Orphan Legume from the Brazilian Caatinga.</title>
        <authorList>
            <person name="Ferreira-Neto J.R.C."/>
            <person name="da Silva M.D."/>
            <person name="Binneck E."/>
            <person name="de Melo N.F."/>
            <person name="da Silva R.H."/>
            <person name="de Melo A.L.T.M."/>
            <person name="Pandolfi V."/>
            <person name="Bustamante F.O."/>
            <person name="Brasileiro-Vidal A.C."/>
            <person name="Benko-Iseppon A.M."/>
        </authorList>
    </citation>
    <scope>NUCLEOTIDE SEQUENCE [LARGE SCALE GENOMIC DNA]</scope>
    <source>
        <tissue evidence="4">Leaves</tissue>
    </source>
</reference>
<evidence type="ECO:0000256" key="1">
    <source>
        <dbReference type="PROSITE-ProRule" id="PRU00047"/>
    </source>
</evidence>
<name>A0ABU6SU95_9FABA</name>
<protein>
    <recommendedName>
        <fullName evidence="3">CCHC-type domain-containing protein</fullName>
    </recommendedName>
</protein>
<dbReference type="EMBL" id="JASCZI010062017">
    <property type="protein sequence ID" value="MED6139917.1"/>
    <property type="molecule type" value="Genomic_DNA"/>
</dbReference>
<dbReference type="Proteomes" id="UP001341840">
    <property type="component" value="Unassembled WGS sequence"/>
</dbReference>
<evidence type="ECO:0000259" key="3">
    <source>
        <dbReference type="PROSITE" id="PS50158"/>
    </source>
</evidence>
<comment type="caution">
    <text evidence="4">The sequence shown here is derived from an EMBL/GenBank/DDBJ whole genome shotgun (WGS) entry which is preliminary data.</text>
</comment>
<dbReference type="SUPFAM" id="SSF57756">
    <property type="entry name" value="Retrovirus zinc finger-like domains"/>
    <property type="match status" value="1"/>
</dbReference>
<dbReference type="InterPro" id="IPR036875">
    <property type="entry name" value="Znf_CCHC_sf"/>
</dbReference>
<feature type="compositionally biased region" description="Basic and acidic residues" evidence="2">
    <location>
        <begin position="419"/>
        <end position="430"/>
    </location>
</feature>
<dbReference type="Gene3D" id="4.10.60.10">
    <property type="entry name" value="Zinc finger, CCHC-type"/>
    <property type="match status" value="1"/>
</dbReference>
<feature type="compositionally biased region" description="Basic residues" evidence="2">
    <location>
        <begin position="65"/>
        <end position="74"/>
    </location>
</feature>
<keyword evidence="1" id="KW-0863">Zinc-finger</keyword>
<dbReference type="SMART" id="SM00343">
    <property type="entry name" value="ZnF_C2HC"/>
    <property type="match status" value="1"/>
</dbReference>
<feature type="region of interest" description="Disordered" evidence="2">
    <location>
        <begin position="65"/>
        <end position="107"/>
    </location>
</feature>
<feature type="compositionally biased region" description="Basic and acidic residues" evidence="2">
    <location>
        <begin position="80"/>
        <end position="92"/>
    </location>
</feature>
<sequence length="890" mass="103099">MTIFQRPGSEGQSSFRQSSFQRICMIFPISIQHTAHPDDPPVHYYKNGKLNDWSDSEEEDYARHRRKAKKKKKQSCTVSRRLDPPDEPDYKPKFSLKRRSQKSCQDYSTANPQVVPCIATLGSYDQEFPPLQTSADDARVTRRPYVTPPQGVTPHGYQAITPQEEVLNWHTDNALNQNKMLNRIDHMLGTLEEKVDEASTHMNHLQTHIKELRDRLATQAIQLDHDLKTYIHEQYFGPDFYKKNQELIKIKAQLKQIEDDQVRKTRPQSLTIDPLSMYPPPYPTYTPNLYPPPSSPPQSSDYGSIFQSFHSLAKYAQPKTPIPPPVQPTGFKPKEPRPKPRPSWKPEFREFFPGDSSGIDKEEKGEKSSDRTINLIAQNNSTSEEEFSTDLSEETSEEDHMADLSAIAMVNPAGEDSDEGHVTDDDDHRQPRQTAPSLPPPDSFSSKSGNHYFTFNDIDPDKYRQRLNDFGAWIDTRMTIPGMTLPQVHREFITRMTESLREWMNGFSEYEKMGLVNGISEHFLGLIHKEFLEDITIIQKRNSQEYYEMKCCSLNRRDLKIHYKRMINKYYSLGGNTNPPLKHIFVASLPDELQPEMQRIMVALRKEIPTTSLGEIYQIALAGIDKLCETQNMFKQLQKRSQKLKGACNKSYLQIKCKDKDSCECNTKKKHHFRKSSQPFRSKFNFPRRKKGRRRYFKRRSFRSKKTNKCFLCGQTGHFAKNCPKKKSKREVKMLQSLQDAISLQDDDDFEDIFEEQLQKDADTQYVLHISDFDSCSDSTDEEYEYRPIHAVTTILPQEWIIQEEMRHLGSIGLKQIDNTPRPHFNIKVKASKYDRPVKAVALLDTGSCATIVKPHMIPSEAWIPFNKKFTTINQEVFTISLISKENVSL</sequence>
<dbReference type="Pfam" id="PF00098">
    <property type="entry name" value="zf-CCHC"/>
    <property type="match status" value="1"/>
</dbReference>
<dbReference type="InterPro" id="IPR053098">
    <property type="entry name" value="Petuviruses_polyprotein"/>
</dbReference>
<feature type="region of interest" description="Disordered" evidence="2">
    <location>
        <begin position="316"/>
        <end position="399"/>
    </location>
</feature>
<feature type="compositionally biased region" description="Polar residues" evidence="2">
    <location>
        <begin position="371"/>
        <end position="380"/>
    </location>
</feature>
<accession>A0ABU6SU95</accession>
<dbReference type="PANTHER" id="PTHR48435">
    <property type="entry name" value="POLYPROTEIN"/>
    <property type="match status" value="1"/>
</dbReference>
<feature type="region of interest" description="Disordered" evidence="2">
    <location>
        <begin position="413"/>
        <end position="451"/>
    </location>
</feature>
<dbReference type="PROSITE" id="PS50158">
    <property type="entry name" value="ZF_CCHC"/>
    <property type="match status" value="1"/>
</dbReference>
<gene>
    <name evidence="4" type="ORF">PIB30_088405</name>
</gene>
<evidence type="ECO:0000313" key="4">
    <source>
        <dbReference type="EMBL" id="MED6139917.1"/>
    </source>
</evidence>
<evidence type="ECO:0000313" key="5">
    <source>
        <dbReference type="Proteomes" id="UP001341840"/>
    </source>
</evidence>
<organism evidence="4 5">
    <name type="scientific">Stylosanthes scabra</name>
    <dbReference type="NCBI Taxonomy" id="79078"/>
    <lineage>
        <taxon>Eukaryota</taxon>
        <taxon>Viridiplantae</taxon>
        <taxon>Streptophyta</taxon>
        <taxon>Embryophyta</taxon>
        <taxon>Tracheophyta</taxon>
        <taxon>Spermatophyta</taxon>
        <taxon>Magnoliopsida</taxon>
        <taxon>eudicotyledons</taxon>
        <taxon>Gunneridae</taxon>
        <taxon>Pentapetalae</taxon>
        <taxon>rosids</taxon>
        <taxon>fabids</taxon>
        <taxon>Fabales</taxon>
        <taxon>Fabaceae</taxon>
        <taxon>Papilionoideae</taxon>
        <taxon>50 kb inversion clade</taxon>
        <taxon>dalbergioids sensu lato</taxon>
        <taxon>Dalbergieae</taxon>
        <taxon>Pterocarpus clade</taxon>
        <taxon>Stylosanthes</taxon>
    </lineage>
</organism>
<feature type="compositionally biased region" description="Acidic residues" evidence="2">
    <location>
        <begin position="383"/>
        <end position="397"/>
    </location>
</feature>
<proteinExistence type="predicted"/>
<keyword evidence="1" id="KW-0862">Zinc</keyword>